<comment type="caution">
    <text evidence="1">The sequence shown here is derived from an EMBL/GenBank/DDBJ whole genome shotgun (WGS) entry which is preliminary data.</text>
</comment>
<sequence length="92" mass="10647">MANQDADNPSHTSFENFVQAQTCKDVKHHFAVLCKQLNLNPKEFGSFYSRLKEKLNYWKAKALWKRLDQRAAHTDYRQGKVCTKNKVGGTSE</sequence>
<name>A0AAD9CC46_DISEL</name>
<proteinExistence type="predicted"/>
<gene>
    <name evidence="1" type="ORF">KUDE01_017704</name>
</gene>
<organism evidence="1 2">
    <name type="scientific">Dissostichus eleginoides</name>
    <name type="common">Patagonian toothfish</name>
    <name type="synonym">Dissostichus amissus</name>
    <dbReference type="NCBI Taxonomy" id="100907"/>
    <lineage>
        <taxon>Eukaryota</taxon>
        <taxon>Metazoa</taxon>
        <taxon>Chordata</taxon>
        <taxon>Craniata</taxon>
        <taxon>Vertebrata</taxon>
        <taxon>Euteleostomi</taxon>
        <taxon>Actinopterygii</taxon>
        <taxon>Neopterygii</taxon>
        <taxon>Teleostei</taxon>
        <taxon>Neoteleostei</taxon>
        <taxon>Acanthomorphata</taxon>
        <taxon>Eupercaria</taxon>
        <taxon>Perciformes</taxon>
        <taxon>Notothenioidei</taxon>
        <taxon>Nototheniidae</taxon>
        <taxon>Dissostichus</taxon>
    </lineage>
</organism>
<evidence type="ECO:0000313" key="2">
    <source>
        <dbReference type="Proteomes" id="UP001228049"/>
    </source>
</evidence>
<evidence type="ECO:0000313" key="1">
    <source>
        <dbReference type="EMBL" id="KAK1898178.1"/>
    </source>
</evidence>
<dbReference type="Proteomes" id="UP001228049">
    <property type="component" value="Unassembled WGS sequence"/>
</dbReference>
<dbReference type="AlphaFoldDB" id="A0AAD9CC46"/>
<accession>A0AAD9CC46</accession>
<dbReference type="Gene3D" id="3.50.50.60">
    <property type="entry name" value="FAD/NAD(P)-binding domain"/>
    <property type="match status" value="1"/>
</dbReference>
<dbReference type="EMBL" id="JASDAP010000008">
    <property type="protein sequence ID" value="KAK1898178.1"/>
    <property type="molecule type" value="Genomic_DNA"/>
</dbReference>
<reference evidence="1" key="1">
    <citation type="submission" date="2023-04" db="EMBL/GenBank/DDBJ databases">
        <title>Chromosome-level genome of Chaenocephalus aceratus.</title>
        <authorList>
            <person name="Park H."/>
        </authorList>
    </citation>
    <scope>NUCLEOTIDE SEQUENCE</scope>
    <source>
        <strain evidence="1">DE</strain>
        <tissue evidence="1">Muscle</tissue>
    </source>
</reference>
<dbReference type="InterPro" id="IPR036188">
    <property type="entry name" value="FAD/NAD-bd_sf"/>
</dbReference>
<protein>
    <submittedName>
        <fullName evidence="1">[F-actin]-monooxygenase mical1</fullName>
    </submittedName>
</protein>
<keyword evidence="2" id="KW-1185">Reference proteome</keyword>